<reference evidence="3" key="1">
    <citation type="journal article" date="2019" name="Int. J. Syst. Evol. Microbiol.">
        <title>The Global Catalogue of Microorganisms (GCM) 10K type strain sequencing project: providing services to taxonomists for standard genome sequencing and annotation.</title>
        <authorList>
            <consortium name="The Broad Institute Genomics Platform"/>
            <consortium name="The Broad Institute Genome Sequencing Center for Infectious Disease"/>
            <person name="Wu L."/>
            <person name="Ma J."/>
        </authorList>
    </citation>
    <scope>NUCLEOTIDE SEQUENCE [LARGE SCALE GENOMIC DNA]</scope>
    <source>
        <strain evidence="3">JCM 4087</strain>
    </source>
</reference>
<feature type="signal peptide" evidence="1">
    <location>
        <begin position="1"/>
        <end position="29"/>
    </location>
</feature>
<evidence type="ECO:0000256" key="1">
    <source>
        <dbReference type="SAM" id="SignalP"/>
    </source>
</evidence>
<comment type="caution">
    <text evidence="2">The sequence shown here is derived from an EMBL/GenBank/DDBJ whole genome shotgun (WGS) entry which is preliminary data.</text>
</comment>
<keyword evidence="1" id="KW-0732">Signal</keyword>
<sequence length="361" mass="39822">MMFFPRGSIIRSVIYTVCLALVSAAGSKAFGQAALLMEQPYGVFGTLNPTGHAALYLARACADSPVHLRLCTPGEYGVVISRYKGLNGYDWVAIPLIPYLYSVENLPDVPDRADQETVNRLRNHYRETVLGSFGENLPPGGFFNGGWTELVGTAYDRRTYAFRFNTTLEQDESLIEELNARPNRSHFNILYNNCADFDRFILNHYFPHQFKRSIFPDAGITTPKHITYVLVKYGKHHSEAGLTIVEIPQIPGFRHESRSIHGVAETLVTNGYVIPVVILNPYIAAGIAADYLIRGRYNLIPKNPPTADPANLTALVNPPIPSLTGAGWQSENSFGSAEMKVSLQDGAAAVPVHLSETPDEP</sequence>
<dbReference type="RefSeq" id="WP_263332217.1">
    <property type="nucleotide sequence ID" value="NZ_JAGSYH010000001.1"/>
</dbReference>
<evidence type="ECO:0008006" key="4">
    <source>
        <dbReference type="Google" id="ProtNLM"/>
    </source>
</evidence>
<keyword evidence="3" id="KW-1185">Reference proteome</keyword>
<accession>A0ABW1EKY6</accession>
<protein>
    <recommendedName>
        <fullName evidence="4">DUF4105 domain-containing protein</fullName>
    </recommendedName>
</protein>
<dbReference type="Proteomes" id="UP001596091">
    <property type="component" value="Unassembled WGS sequence"/>
</dbReference>
<organism evidence="2 3">
    <name type="scientific">Acidicapsa dinghuensis</name>
    <dbReference type="NCBI Taxonomy" id="2218256"/>
    <lineage>
        <taxon>Bacteria</taxon>
        <taxon>Pseudomonadati</taxon>
        <taxon>Acidobacteriota</taxon>
        <taxon>Terriglobia</taxon>
        <taxon>Terriglobales</taxon>
        <taxon>Acidobacteriaceae</taxon>
        <taxon>Acidicapsa</taxon>
    </lineage>
</organism>
<gene>
    <name evidence="2" type="ORF">ACFPT7_21845</name>
</gene>
<evidence type="ECO:0000313" key="2">
    <source>
        <dbReference type="EMBL" id="MFC5864967.1"/>
    </source>
</evidence>
<proteinExistence type="predicted"/>
<dbReference type="EMBL" id="JBHSPH010000010">
    <property type="protein sequence ID" value="MFC5864967.1"/>
    <property type="molecule type" value="Genomic_DNA"/>
</dbReference>
<name>A0ABW1EKY6_9BACT</name>
<feature type="chain" id="PRO_5045810647" description="DUF4105 domain-containing protein" evidence="1">
    <location>
        <begin position="30"/>
        <end position="361"/>
    </location>
</feature>
<evidence type="ECO:0000313" key="3">
    <source>
        <dbReference type="Proteomes" id="UP001596091"/>
    </source>
</evidence>